<sequence>MAAFFENPLFLFVDETEPILPIFRSPEYNDSGRKIVELTDVGCDTETTFPIHFLRGKFNRRRGVADSFRSARKIAKQRNERPTSFSSRTVTILDDFQDKKARYTKNKLWRNDRSDGYGHTYSTGPNCNAYAEDSYDDWEFSKNDSAVGYNNYYTESVSLRNMTGHSRKERPSPNMSKYPRNFEISPSPSPSRGNRVSRERARYQRENTCPLWFDEDERRSYKAHNIDVRSRRLPLSEHRKRMRVSPGTGNCLNRGVECTKDRVGQELREQEDVSFSYVDPVGFSKNDIWDFTLENEPIYEESICSDSTTANNQYLWEMTSQNLDSQQAHVNVTDSENSEFMKTREKNNSANSLSSKDATNSEKPKAFRSNLPDTNTPRVRSAGVSTDQRLSNVHSTGKGKSQTSQTSKRHFKDI</sequence>
<evidence type="ECO:0000313" key="2">
    <source>
        <dbReference type="EMBL" id="EFN77351.1"/>
    </source>
</evidence>
<evidence type="ECO:0000313" key="3">
    <source>
        <dbReference type="Proteomes" id="UP000008237"/>
    </source>
</evidence>
<gene>
    <name evidence="2" type="ORF">EAI_14482</name>
</gene>
<feature type="compositionally biased region" description="Polar residues" evidence="1">
    <location>
        <begin position="371"/>
        <end position="406"/>
    </location>
</feature>
<accession>E2C3W5</accession>
<keyword evidence="3" id="KW-1185">Reference proteome</keyword>
<name>E2C3W5_HARSA</name>
<organism evidence="3">
    <name type="scientific">Harpegnathos saltator</name>
    <name type="common">Jerdon's jumping ant</name>
    <dbReference type="NCBI Taxonomy" id="610380"/>
    <lineage>
        <taxon>Eukaryota</taxon>
        <taxon>Metazoa</taxon>
        <taxon>Ecdysozoa</taxon>
        <taxon>Arthropoda</taxon>
        <taxon>Hexapoda</taxon>
        <taxon>Insecta</taxon>
        <taxon>Pterygota</taxon>
        <taxon>Neoptera</taxon>
        <taxon>Endopterygota</taxon>
        <taxon>Hymenoptera</taxon>
        <taxon>Apocrita</taxon>
        <taxon>Aculeata</taxon>
        <taxon>Formicoidea</taxon>
        <taxon>Formicidae</taxon>
        <taxon>Ponerinae</taxon>
        <taxon>Ponerini</taxon>
        <taxon>Harpegnathos</taxon>
    </lineage>
</organism>
<proteinExistence type="predicted"/>
<dbReference type="InParanoid" id="E2C3W5"/>
<feature type="region of interest" description="Disordered" evidence="1">
    <location>
        <begin position="161"/>
        <end position="201"/>
    </location>
</feature>
<evidence type="ECO:0000256" key="1">
    <source>
        <dbReference type="SAM" id="MobiDB-lite"/>
    </source>
</evidence>
<feature type="region of interest" description="Disordered" evidence="1">
    <location>
        <begin position="334"/>
        <end position="414"/>
    </location>
</feature>
<reference evidence="2 3" key="1">
    <citation type="journal article" date="2010" name="Science">
        <title>Genomic comparison of the ants Camponotus floridanus and Harpegnathos saltator.</title>
        <authorList>
            <person name="Bonasio R."/>
            <person name="Zhang G."/>
            <person name="Ye C."/>
            <person name="Mutti N.S."/>
            <person name="Fang X."/>
            <person name="Qin N."/>
            <person name="Donahue G."/>
            <person name="Yang P."/>
            <person name="Li Q."/>
            <person name="Li C."/>
            <person name="Zhang P."/>
            <person name="Huang Z."/>
            <person name="Berger S.L."/>
            <person name="Reinberg D."/>
            <person name="Wang J."/>
            <person name="Liebig J."/>
        </authorList>
    </citation>
    <scope>NUCLEOTIDE SEQUENCE [LARGE SCALE GENOMIC DNA]</scope>
    <source>
        <strain evidence="2 3">R22 G/1</strain>
    </source>
</reference>
<dbReference type="EMBL" id="GL452364">
    <property type="protein sequence ID" value="EFN77351.1"/>
    <property type="molecule type" value="Genomic_DNA"/>
</dbReference>
<dbReference type="Proteomes" id="UP000008237">
    <property type="component" value="Unassembled WGS sequence"/>
</dbReference>
<dbReference type="AlphaFoldDB" id="E2C3W5"/>
<feature type="compositionally biased region" description="Polar residues" evidence="1">
    <location>
        <begin position="348"/>
        <end position="358"/>
    </location>
</feature>
<feature type="compositionally biased region" description="Polar residues" evidence="1">
    <location>
        <begin position="184"/>
        <end position="194"/>
    </location>
</feature>
<protein>
    <submittedName>
        <fullName evidence="2">Uncharacterized protein</fullName>
    </submittedName>
</protein>
<dbReference type="OrthoDB" id="7554676at2759"/>